<accession>A0A2N5VFW1</accession>
<name>A0A2N5VFW1_9BASI</name>
<proteinExistence type="predicted"/>
<evidence type="ECO:0000313" key="1">
    <source>
        <dbReference type="EMBL" id="PLW48885.1"/>
    </source>
</evidence>
<organism evidence="1 2">
    <name type="scientific">Puccinia coronata f. sp. avenae</name>
    <dbReference type="NCBI Taxonomy" id="200324"/>
    <lineage>
        <taxon>Eukaryota</taxon>
        <taxon>Fungi</taxon>
        <taxon>Dikarya</taxon>
        <taxon>Basidiomycota</taxon>
        <taxon>Pucciniomycotina</taxon>
        <taxon>Pucciniomycetes</taxon>
        <taxon>Pucciniales</taxon>
        <taxon>Pucciniaceae</taxon>
        <taxon>Puccinia</taxon>
    </lineage>
</organism>
<sequence>MHRPSTRDVSLPNGQSVLAFDQGGLPTQWLAWALCIKEVGPKMQAVDLAWMAVQELLWPLWQFHAIIGQYGGWCGEKMANLAAQGH</sequence>
<gene>
    <name evidence="1" type="ORF">PCASD_02820</name>
</gene>
<dbReference type="Proteomes" id="UP000235392">
    <property type="component" value="Unassembled WGS sequence"/>
</dbReference>
<comment type="caution">
    <text evidence="1">The sequence shown here is derived from an EMBL/GenBank/DDBJ whole genome shotgun (WGS) entry which is preliminary data.</text>
</comment>
<dbReference type="AlphaFoldDB" id="A0A2N5VFW1"/>
<dbReference type="EMBL" id="PGCI01000020">
    <property type="protein sequence ID" value="PLW48885.1"/>
    <property type="molecule type" value="Genomic_DNA"/>
</dbReference>
<reference evidence="1 2" key="1">
    <citation type="submission" date="2017-11" db="EMBL/GenBank/DDBJ databases">
        <title>De novo assembly and phasing of dikaryotic genomes from two isolates of Puccinia coronata f. sp. avenae, the causal agent of oat crown rust.</title>
        <authorList>
            <person name="Miller M.E."/>
            <person name="Zhang Y."/>
            <person name="Omidvar V."/>
            <person name="Sperschneider J."/>
            <person name="Schwessinger B."/>
            <person name="Raley C."/>
            <person name="Palmer J.M."/>
            <person name="Garnica D."/>
            <person name="Upadhyaya N."/>
            <person name="Rathjen J."/>
            <person name="Taylor J.M."/>
            <person name="Park R.F."/>
            <person name="Dodds P.N."/>
            <person name="Hirsch C.D."/>
            <person name="Kianian S.F."/>
            <person name="Figueroa M."/>
        </authorList>
    </citation>
    <scope>NUCLEOTIDE SEQUENCE [LARGE SCALE GENOMIC DNA]</scope>
    <source>
        <strain evidence="1">12SD80</strain>
    </source>
</reference>
<protein>
    <submittedName>
        <fullName evidence="1">Uncharacterized protein</fullName>
    </submittedName>
</protein>
<evidence type="ECO:0000313" key="2">
    <source>
        <dbReference type="Proteomes" id="UP000235392"/>
    </source>
</evidence>